<dbReference type="Proteomes" id="UP001501570">
    <property type="component" value="Unassembled WGS sequence"/>
</dbReference>
<proteinExistence type="inferred from homology"/>
<evidence type="ECO:0000313" key="6">
    <source>
        <dbReference type="EMBL" id="GAA5193572.1"/>
    </source>
</evidence>
<accession>A0ABP9SAY3</accession>
<dbReference type="Gene3D" id="3.40.50.300">
    <property type="entry name" value="P-loop containing nucleotide triphosphate hydrolases"/>
    <property type="match status" value="1"/>
</dbReference>
<evidence type="ECO:0000256" key="4">
    <source>
        <dbReference type="SAM" id="MobiDB-lite"/>
    </source>
</evidence>
<evidence type="ECO:0000256" key="2">
    <source>
        <dbReference type="ARBA" id="ARBA00022741"/>
    </source>
</evidence>
<feature type="compositionally biased region" description="Basic and acidic residues" evidence="4">
    <location>
        <begin position="72"/>
        <end position="83"/>
    </location>
</feature>
<dbReference type="Pfam" id="PF22977">
    <property type="entry name" value="WHD"/>
    <property type="match status" value="1"/>
</dbReference>
<dbReference type="RefSeq" id="WP_345634522.1">
    <property type="nucleotide sequence ID" value="NZ_BAABJQ010000019.1"/>
</dbReference>
<dbReference type="EMBL" id="BAABJQ010000019">
    <property type="protein sequence ID" value="GAA5193572.1"/>
    <property type="molecule type" value="Genomic_DNA"/>
</dbReference>
<dbReference type="CDD" id="cd19481">
    <property type="entry name" value="RecA-like_protease"/>
    <property type="match status" value="1"/>
</dbReference>
<evidence type="ECO:0000256" key="3">
    <source>
        <dbReference type="ARBA" id="ARBA00022840"/>
    </source>
</evidence>
<evidence type="ECO:0000313" key="7">
    <source>
        <dbReference type="Proteomes" id="UP001501570"/>
    </source>
</evidence>
<organism evidence="6 7">
    <name type="scientific">Rugosimonospora acidiphila</name>
    <dbReference type="NCBI Taxonomy" id="556531"/>
    <lineage>
        <taxon>Bacteria</taxon>
        <taxon>Bacillati</taxon>
        <taxon>Actinomycetota</taxon>
        <taxon>Actinomycetes</taxon>
        <taxon>Micromonosporales</taxon>
        <taxon>Micromonosporaceae</taxon>
        <taxon>Rugosimonospora</taxon>
    </lineage>
</organism>
<feature type="region of interest" description="Disordered" evidence="4">
    <location>
        <begin position="48"/>
        <end position="84"/>
    </location>
</feature>
<dbReference type="PANTHER" id="PTHR23073">
    <property type="entry name" value="26S PROTEASOME REGULATORY SUBUNIT"/>
    <property type="match status" value="1"/>
</dbReference>
<dbReference type="InterPro" id="IPR003959">
    <property type="entry name" value="ATPase_AAA_core"/>
</dbReference>
<evidence type="ECO:0000256" key="1">
    <source>
        <dbReference type="ARBA" id="ARBA00006914"/>
    </source>
</evidence>
<dbReference type="InterPro" id="IPR050221">
    <property type="entry name" value="26S_Proteasome_ATPase"/>
</dbReference>
<evidence type="ECO:0000259" key="5">
    <source>
        <dbReference type="SMART" id="SM00382"/>
    </source>
</evidence>
<feature type="domain" description="AAA+ ATPase" evidence="5">
    <location>
        <begin position="416"/>
        <end position="548"/>
    </location>
</feature>
<dbReference type="Pfam" id="PF00004">
    <property type="entry name" value="AAA"/>
    <property type="match status" value="1"/>
</dbReference>
<sequence>MSAPPVEPLLCELARLDAALEVAIARFRGRGDDLSAYYVSDTEADTLLRATSGPDPGSGPRVDEGSNPDGDPGGRPEPDREDGWPPLRLMADAFDLDDTDLDALLICLAPEVDRRYERLYGYLQDDITRRSPSVDLILNLTCLDLATKLAARARFAPSAPLVAHRLVRLSDPPAGAAVSLLDRLVRLEPRIARFLLGQGTEPETPEEWRGIVRVVRPGAEPDPHGVSRLVEAAAAGTVLLCPLSDAAHARPVAAVFAGRLGRPLLHLRADRLAGLSDPEVRLLLAETGREVRLTGSVALLDGLEELAGSPAVLDQLAGWAAGLPGPVIVAGPDEVLSSVLPWGVRVELPLNPLRARDSSRRRLRRLARLVPRRHGWSDLVLPQDKARRLRELADVARFRGKVLNEWGFGASVASGPGLNVLFAGPSGTGKTMAAQVIAGELGRDLFVVDLAAMVSKYIGETEKNLDGVFAAAHDGECVLFFDEADAMFGKRTAVKDAHDRHANLQTSYLLQKLEQQEGVVVLATNLRKNMDEAFVRRLHAVIEFPVPRVEERLRIWRQLWPAAAPVAADLDLDLLATRIDLAGGHLRNIAVGAAYLAAADGGVITMRHLEQATRREYQQLGKITASPKDGPWPGGQS</sequence>
<keyword evidence="7" id="KW-1185">Reference proteome</keyword>
<dbReference type="GO" id="GO:0005524">
    <property type="term" value="F:ATP binding"/>
    <property type="evidence" value="ECO:0007669"/>
    <property type="project" value="UniProtKB-KW"/>
</dbReference>
<gene>
    <name evidence="6" type="ORF">GCM10023322_55880</name>
</gene>
<dbReference type="SMART" id="SM00382">
    <property type="entry name" value="AAA"/>
    <property type="match status" value="1"/>
</dbReference>
<reference evidence="7" key="1">
    <citation type="journal article" date="2019" name="Int. J. Syst. Evol. Microbiol.">
        <title>The Global Catalogue of Microorganisms (GCM) 10K type strain sequencing project: providing services to taxonomists for standard genome sequencing and annotation.</title>
        <authorList>
            <consortium name="The Broad Institute Genomics Platform"/>
            <consortium name="The Broad Institute Genome Sequencing Center for Infectious Disease"/>
            <person name="Wu L."/>
            <person name="Ma J."/>
        </authorList>
    </citation>
    <scope>NUCLEOTIDE SEQUENCE [LARGE SCALE GENOMIC DNA]</scope>
    <source>
        <strain evidence="7">JCM 18304</strain>
    </source>
</reference>
<dbReference type="InterPro" id="IPR027417">
    <property type="entry name" value="P-loop_NTPase"/>
</dbReference>
<dbReference type="InterPro" id="IPR054472">
    <property type="entry name" value="WHD"/>
</dbReference>
<dbReference type="InterPro" id="IPR003593">
    <property type="entry name" value="AAA+_ATPase"/>
</dbReference>
<name>A0ABP9SAY3_9ACTN</name>
<protein>
    <submittedName>
        <fullName evidence="6">ATP-binding protein</fullName>
    </submittedName>
</protein>
<keyword evidence="2" id="KW-0547">Nucleotide-binding</keyword>
<comment type="similarity">
    <text evidence="1">Belongs to the AAA ATPase family.</text>
</comment>
<comment type="caution">
    <text evidence="6">The sequence shown here is derived from an EMBL/GenBank/DDBJ whole genome shotgun (WGS) entry which is preliminary data.</text>
</comment>
<keyword evidence="3 6" id="KW-0067">ATP-binding</keyword>
<dbReference type="SUPFAM" id="SSF52540">
    <property type="entry name" value="P-loop containing nucleoside triphosphate hydrolases"/>
    <property type="match status" value="1"/>
</dbReference>